<keyword evidence="2" id="KW-1185">Reference proteome</keyword>
<reference evidence="2" key="1">
    <citation type="journal article" date="2015" name="Nat. Genet.">
        <title>The genome and transcriptome of the zoonotic hookworm Ancylostoma ceylanicum identify infection-specific gene families.</title>
        <authorList>
            <person name="Schwarz E.M."/>
            <person name="Hu Y."/>
            <person name="Antoshechkin I."/>
            <person name="Miller M.M."/>
            <person name="Sternberg P.W."/>
            <person name="Aroian R.V."/>
        </authorList>
    </citation>
    <scope>NUCLEOTIDE SEQUENCE</scope>
    <source>
        <strain evidence="2">HY135</strain>
    </source>
</reference>
<proteinExistence type="predicted"/>
<gene>
    <name evidence="1" type="primary">Acey_s0549.g3293</name>
    <name evidence="1" type="ORF">Y032_0549g3293</name>
</gene>
<protein>
    <submittedName>
        <fullName evidence="1">Uncharacterized protein</fullName>
    </submittedName>
</protein>
<dbReference type="EMBL" id="JARK01000149">
    <property type="protein sequence ID" value="EYC41968.1"/>
    <property type="molecule type" value="Genomic_DNA"/>
</dbReference>
<name>A0A016WSG9_9BILA</name>
<dbReference type="AlphaFoldDB" id="A0A016WSG9"/>
<evidence type="ECO:0000313" key="2">
    <source>
        <dbReference type="Proteomes" id="UP000024635"/>
    </source>
</evidence>
<comment type="caution">
    <text evidence="1">The sequence shown here is derived from an EMBL/GenBank/DDBJ whole genome shotgun (WGS) entry which is preliminary data.</text>
</comment>
<evidence type="ECO:0000313" key="1">
    <source>
        <dbReference type="EMBL" id="EYC41968.1"/>
    </source>
</evidence>
<sequence length="169" mass="19331">MGSLDIAFAILFDIRLSDTTQNKKTLDFIPAPMKTHSYTCLFGMREVVTEGMKHSPCMEHRLLRIFLESVSLISSKKIILCYPLGRTWQNVCFVHIWCQISFWLYITQIAAFFAGTSTPLSQNLLLPSRRIGKPYPSSQRQGSVLHLTGFRKELSLWQLEALVPTYVSN</sequence>
<dbReference type="Proteomes" id="UP000024635">
    <property type="component" value="Unassembled WGS sequence"/>
</dbReference>
<accession>A0A016WSG9</accession>
<organism evidence="1 2">
    <name type="scientific">Ancylostoma ceylanicum</name>
    <dbReference type="NCBI Taxonomy" id="53326"/>
    <lineage>
        <taxon>Eukaryota</taxon>
        <taxon>Metazoa</taxon>
        <taxon>Ecdysozoa</taxon>
        <taxon>Nematoda</taxon>
        <taxon>Chromadorea</taxon>
        <taxon>Rhabditida</taxon>
        <taxon>Rhabditina</taxon>
        <taxon>Rhabditomorpha</taxon>
        <taxon>Strongyloidea</taxon>
        <taxon>Ancylostomatidae</taxon>
        <taxon>Ancylostomatinae</taxon>
        <taxon>Ancylostoma</taxon>
    </lineage>
</organism>